<evidence type="ECO:0000256" key="5">
    <source>
        <dbReference type="ARBA" id="ARBA00022679"/>
    </source>
</evidence>
<proteinExistence type="inferred from homology"/>
<keyword evidence="9 17" id="KW-0067">ATP-binding</keyword>
<keyword evidence="10 19" id="KW-1133">Transmembrane helix</keyword>
<evidence type="ECO:0000256" key="7">
    <source>
        <dbReference type="ARBA" id="ARBA00022741"/>
    </source>
</evidence>
<evidence type="ECO:0000256" key="4">
    <source>
        <dbReference type="ARBA" id="ARBA00022516"/>
    </source>
</evidence>
<evidence type="ECO:0000256" key="11">
    <source>
        <dbReference type="ARBA" id="ARBA00023098"/>
    </source>
</evidence>
<sequence length="119" mass="13885">MFYLRKTVKSFYYALKGLSLIIKEEQSFRIQLVVAAVVFFLMFYFPLRNYEKMVLILVVAFVLVLELINSIFERFVDLMKPRLHFYVESIKDVMAAAVLLASLAALLIGLIIFIPYFKS</sequence>
<evidence type="ECO:0000256" key="8">
    <source>
        <dbReference type="ARBA" id="ARBA00022777"/>
    </source>
</evidence>
<dbReference type="GO" id="GO:0005886">
    <property type="term" value="C:plasma membrane"/>
    <property type="evidence" value="ECO:0007669"/>
    <property type="project" value="UniProtKB-SubCell"/>
</dbReference>
<evidence type="ECO:0000256" key="10">
    <source>
        <dbReference type="ARBA" id="ARBA00022989"/>
    </source>
</evidence>
<feature type="binding site" evidence="17">
    <location>
        <position position="13"/>
    </location>
    <ligand>
        <name>ATP</name>
        <dbReference type="ChEBI" id="CHEBI:30616"/>
    </ligand>
</feature>
<comment type="similarity">
    <text evidence="2">Belongs to the bacterial diacylglycerol kinase family.</text>
</comment>
<dbReference type="GO" id="GO:0008654">
    <property type="term" value="P:phospholipid biosynthetic process"/>
    <property type="evidence" value="ECO:0007669"/>
    <property type="project" value="UniProtKB-KW"/>
</dbReference>
<evidence type="ECO:0000313" key="20">
    <source>
        <dbReference type="EMBL" id="KKS56873.1"/>
    </source>
</evidence>
<dbReference type="Pfam" id="PF01219">
    <property type="entry name" value="DAGK_prokar"/>
    <property type="match status" value="1"/>
</dbReference>
<comment type="cofactor">
    <cofactor evidence="18">
        <name>Mg(2+)</name>
        <dbReference type="ChEBI" id="CHEBI:18420"/>
    </cofactor>
    <text evidence="18">Mn(2+), Zn(2+), Cd(2+) and Co(2+) support activity to lesser extents.</text>
</comment>
<evidence type="ECO:0000256" key="19">
    <source>
        <dbReference type="SAM" id="Phobius"/>
    </source>
</evidence>
<evidence type="ECO:0000256" key="14">
    <source>
        <dbReference type="ARBA" id="ARBA00023264"/>
    </source>
</evidence>
<evidence type="ECO:0000256" key="18">
    <source>
        <dbReference type="PIRSR" id="PIRSR600829-4"/>
    </source>
</evidence>
<evidence type="ECO:0000256" key="1">
    <source>
        <dbReference type="ARBA" id="ARBA00004651"/>
    </source>
</evidence>
<keyword evidence="8 20" id="KW-0418">Kinase</keyword>
<feature type="binding site" evidence="17">
    <location>
        <begin position="91"/>
        <end position="92"/>
    </location>
    <ligand>
        <name>ATP</name>
        <dbReference type="ChEBI" id="CHEBI:30616"/>
    </ligand>
</feature>
<feature type="transmembrane region" description="Helical" evidence="19">
    <location>
        <begin position="93"/>
        <end position="117"/>
    </location>
</feature>
<feature type="binding site" evidence="16">
    <location>
        <position position="66"/>
    </location>
    <ligand>
        <name>substrate</name>
    </ligand>
</feature>
<accession>A0A0G1D4B8</accession>
<feature type="binding site" evidence="17">
    <location>
        <position position="73"/>
    </location>
    <ligand>
        <name>ATP</name>
        <dbReference type="ChEBI" id="CHEBI:30616"/>
    </ligand>
</feature>
<comment type="caution">
    <text evidence="20">The sequence shown here is derived from an EMBL/GenBank/DDBJ whole genome shotgun (WGS) entry which is preliminary data.</text>
</comment>
<dbReference type="CDD" id="cd14263">
    <property type="entry name" value="DAGK_IM_like"/>
    <property type="match status" value="1"/>
</dbReference>
<dbReference type="AlphaFoldDB" id="A0A0G1D4B8"/>
<evidence type="ECO:0000256" key="9">
    <source>
        <dbReference type="ARBA" id="ARBA00022840"/>
    </source>
</evidence>
<dbReference type="Proteomes" id="UP000034837">
    <property type="component" value="Unassembled WGS sequence"/>
</dbReference>
<dbReference type="GO" id="GO:0005524">
    <property type="term" value="F:ATP binding"/>
    <property type="evidence" value="ECO:0007669"/>
    <property type="project" value="UniProtKB-KW"/>
</dbReference>
<reference evidence="20 21" key="1">
    <citation type="journal article" date="2015" name="Nature">
        <title>rRNA introns, odd ribosomes, and small enigmatic genomes across a large radiation of phyla.</title>
        <authorList>
            <person name="Brown C.T."/>
            <person name="Hug L.A."/>
            <person name="Thomas B.C."/>
            <person name="Sharon I."/>
            <person name="Castelle C.J."/>
            <person name="Singh A."/>
            <person name="Wilkins M.J."/>
            <person name="Williams K.H."/>
            <person name="Banfield J.F."/>
        </authorList>
    </citation>
    <scope>NUCLEOTIDE SEQUENCE [LARGE SCALE GENOMIC DNA]</scope>
</reference>
<dbReference type="PANTHER" id="PTHR34299:SF1">
    <property type="entry name" value="DIACYLGLYCEROL KINASE"/>
    <property type="match status" value="1"/>
</dbReference>
<keyword evidence="13" id="KW-0594">Phospholipid biosynthesis</keyword>
<keyword evidence="11" id="KW-0443">Lipid metabolism</keyword>
<gene>
    <name evidence="20" type="ORF">UV20_C0005G0038</name>
</gene>
<dbReference type="Gene3D" id="1.10.287.3610">
    <property type="match status" value="1"/>
</dbReference>
<keyword evidence="5" id="KW-0808">Transferase</keyword>
<evidence type="ECO:0000256" key="15">
    <source>
        <dbReference type="PIRSR" id="PIRSR600829-1"/>
    </source>
</evidence>
<feature type="transmembrane region" description="Helical" evidence="19">
    <location>
        <begin position="28"/>
        <end position="47"/>
    </location>
</feature>
<dbReference type="InterPro" id="IPR000829">
    <property type="entry name" value="DAGK"/>
</dbReference>
<protein>
    <submittedName>
        <fullName evidence="20">Diacylglycerol kinase</fullName>
    </submittedName>
</protein>
<evidence type="ECO:0000256" key="2">
    <source>
        <dbReference type="ARBA" id="ARBA00005967"/>
    </source>
</evidence>
<dbReference type="PANTHER" id="PTHR34299">
    <property type="entry name" value="DIACYLGLYCEROL KINASE"/>
    <property type="match status" value="1"/>
</dbReference>
<evidence type="ECO:0000256" key="13">
    <source>
        <dbReference type="ARBA" id="ARBA00023209"/>
    </source>
</evidence>
<keyword evidence="4" id="KW-0444">Lipid biosynthesis</keyword>
<dbReference type="GO" id="GO:0046872">
    <property type="term" value="F:metal ion binding"/>
    <property type="evidence" value="ECO:0007669"/>
    <property type="project" value="UniProtKB-KW"/>
</dbReference>
<evidence type="ECO:0000256" key="12">
    <source>
        <dbReference type="ARBA" id="ARBA00023136"/>
    </source>
</evidence>
<comment type="subcellular location">
    <subcellularLocation>
        <location evidence="1">Cell membrane</location>
        <topology evidence="1">Multi-pass membrane protein</topology>
    </subcellularLocation>
</comment>
<evidence type="ECO:0000313" key="21">
    <source>
        <dbReference type="Proteomes" id="UP000034837"/>
    </source>
</evidence>
<keyword evidence="18" id="KW-0479">Metal-binding</keyword>
<feature type="active site" description="Proton acceptor" evidence="15">
    <location>
        <position position="66"/>
    </location>
</feature>
<feature type="binding site" evidence="17">
    <location>
        <position position="25"/>
    </location>
    <ligand>
        <name>ATP</name>
        <dbReference type="ChEBI" id="CHEBI:30616"/>
    </ligand>
</feature>
<name>A0A0G1D4B8_9BACT</name>
<feature type="binding site" evidence="18">
    <location>
        <position position="25"/>
    </location>
    <ligand>
        <name>a divalent metal cation</name>
        <dbReference type="ChEBI" id="CHEBI:60240"/>
    </ligand>
</feature>
<evidence type="ECO:0000256" key="6">
    <source>
        <dbReference type="ARBA" id="ARBA00022692"/>
    </source>
</evidence>
<dbReference type="EMBL" id="LCDO01000005">
    <property type="protein sequence ID" value="KKS56873.1"/>
    <property type="molecule type" value="Genomic_DNA"/>
</dbReference>
<feature type="transmembrane region" description="Helical" evidence="19">
    <location>
        <begin position="53"/>
        <end position="72"/>
    </location>
</feature>
<keyword evidence="6 19" id="KW-0812">Transmembrane</keyword>
<evidence type="ECO:0000256" key="3">
    <source>
        <dbReference type="ARBA" id="ARBA00022475"/>
    </source>
</evidence>
<feature type="binding site" evidence="18">
    <location>
        <position position="73"/>
    </location>
    <ligand>
        <name>a divalent metal cation</name>
        <dbReference type="ChEBI" id="CHEBI:60240"/>
    </ligand>
</feature>
<evidence type="ECO:0000256" key="17">
    <source>
        <dbReference type="PIRSR" id="PIRSR600829-3"/>
    </source>
</evidence>
<evidence type="ECO:0000256" key="16">
    <source>
        <dbReference type="PIRSR" id="PIRSR600829-2"/>
    </source>
</evidence>
<dbReference type="GO" id="GO:0016301">
    <property type="term" value="F:kinase activity"/>
    <property type="evidence" value="ECO:0007669"/>
    <property type="project" value="UniProtKB-KW"/>
</dbReference>
<keyword evidence="7 17" id="KW-0547">Nucleotide-binding</keyword>
<keyword evidence="18" id="KW-0460">Magnesium</keyword>
<organism evidence="20 21">
    <name type="scientific">Candidatus Magasanikbacteria bacterium GW2011_GWA2_42_32</name>
    <dbReference type="NCBI Taxonomy" id="1619039"/>
    <lineage>
        <taxon>Bacteria</taxon>
        <taxon>Candidatus Magasanikiibacteriota</taxon>
    </lineage>
</organism>
<keyword evidence="12 19" id="KW-0472">Membrane</keyword>
<keyword evidence="14" id="KW-1208">Phospholipid metabolism</keyword>
<keyword evidence="3" id="KW-1003">Cell membrane</keyword>
<dbReference type="InterPro" id="IPR036945">
    <property type="entry name" value="DAGK_sf"/>
</dbReference>